<accession>A0A8S1MY56</accession>
<dbReference type="Proteomes" id="UP000692954">
    <property type="component" value="Unassembled WGS sequence"/>
</dbReference>
<name>A0A8S1MY56_9CILI</name>
<keyword evidence="2" id="KW-1185">Reference proteome</keyword>
<reference evidence="1" key="1">
    <citation type="submission" date="2021-01" db="EMBL/GenBank/DDBJ databases">
        <authorList>
            <consortium name="Genoscope - CEA"/>
            <person name="William W."/>
        </authorList>
    </citation>
    <scope>NUCLEOTIDE SEQUENCE</scope>
</reference>
<gene>
    <name evidence="1" type="ORF">PSON_ATCC_30995.1.T0470001</name>
</gene>
<evidence type="ECO:0000313" key="1">
    <source>
        <dbReference type="EMBL" id="CAD8084469.1"/>
    </source>
</evidence>
<sequence length="269" mass="32293">MGFMLSCSQKPMIFLQSLKQWMISYTTDKRSILISILFLNKKYVFQESIAKYLKILLKAEPLHSEIPLRITSTKQQIKILPQKSFCLPSLSIYFWEYYVEWHWKQLYKVKWKCYDQKSQSKFNQLMQGQQLCQYITLLTLILVLMHHFVSLHYIDTGQNCIHMERGCRRQILVSQQRCSNLQKLNTDFESEEIKNYLKLLSIVLQIQFMESFNLQIMGDLRIPFMEKQMLDQFFTSFFIIFVKIKHKYGSFLFIQLKQIKSTSTMSELM</sequence>
<comment type="caution">
    <text evidence="1">The sequence shown here is derived from an EMBL/GenBank/DDBJ whole genome shotgun (WGS) entry which is preliminary data.</text>
</comment>
<dbReference type="AlphaFoldDB" id="A0A8S1MY56"/>
<proteinExistence type="predicted"/>
<organism evidence="1 2">
    <name type="scientific">Paramecium sonneborni</name>
    <dbReference type="NCBI Taxonomy" id="65129"/>
    <lineage>
        <taxon>Eukaryota</taxon>
        <taxon>Sar</taxon>
        <taxon>Alveolata</taxon>
        <taxon>Ciliophora</taxon>
        <taxon>Intramacronucleata</taxon>
        <taxon>Oligohymenophorea</taxon>
        <taxon>Peniculida</taxon>
        <taxon>Parameciidae</taxon>
        <taxon>Paramecium</taxon>
    </lineage>
</organism>
<protein>
    <submittedName>
        <fullName evidence="1">Uncharacterized protein</fullName>
    </submittedName>
</protein>
<evidence type="ECO:0000313" key="2">
    <source>
        <dbReference type="Proteomes" id="UP000692954"/>
    </source>
</evidence>
<dbReference type="EMBL" id="CAJJDN010000047">
    <property type="protein sequence ID" value="CAD8084469.1"/>
    <property type="molecule type" value="Genomic_DNA"/>
</dbReference>